<evidence type="ECO:0000313" key="3">
    <source>
        <dbReference type="Proteomes" id="UP000076929"/>
    </source>
</evidence>
<name>A0A172QTP2_9CORY</name>
<keyword evidence="1" id="KW-0472">Membrane</keyword>
<organism evidence="2 3">
    <name type="scientific">Corynebacterium crudilactis</name>
    <dbReference type="NCBI Taxonomy" id="1652495"/>
    <lineage>
        <taxon>Bacteria</taxon>
        <taxon>Bacillati</taxon>
        <taxon>Actinomycetota</taxon>
        <taxon>Actinomycetes</taxon>
        <taxon>Mycobacteriales</taxon>
        <taxon>Corynebacteriaceae</taxon>
        <taxon>Corynebacterium</taxon>
    </lineage>
</organism>
<reference evidence="2 3" key="1">
    <citation type="submission" date="2016-05" db="EMBL/GenBank/DDBJ databases">
        <title>Complete genome sequence of Corynebacterium crudilactis, a new Corynebacterium species isolated from raw cow's milk.</title>
        <authorList>
            <person name="Christian R."/>
            <person name="Zimmermann J."/>
            <person name="Lipski A."/>
            <person name="Kalinowski J."/>
        </authorList>
    </citation>
    <scope>NUCLEOTIDE SEQUENCE [LARGE SCALE GENOMIC DNA]</scope>
    <source>
        <strain evidence="2 3">JZ16</strain>
    </source>
</reference>
<dbReference type="InterPro" id="IPR046498">
    <property type="entry name" value="Rv1476-like"/>
</dbReference>
<evidence type="ECO:0008006" key="4">
    <source>
        <dbReference type="Google" id="ProtNLM"/>
    </source>
</evidence>
<evidence type="ECO:0000313" key="2">
    <source>
        <dbReference type="EMBL" id="ANE04062.1"/>
    </source>
</evidence>
<dbReference type="STRING" id="1652495.ccrud_07490"/>
<keyword evidence="1" id="KW-0812">Transmembrane</keyword>
<evidence type="ECO:0000256" key="1">
    <source>
        <dbReference type="SAM" id="Phobius"/>
    </source>
</evidence>
<feature type="transmembrane region" description="Helical" evidence="1">
    <location>
        <begin position="140"/>
        <end position="159"/>
    </location>
</feature>
<accession>A0A172QTP2</accession>
<protein>
    <recommendedName>
        <fullName evidence="4">1-deoxy-D-xylulose-5-phosphate synthase</fullName>
    </recommendedName>
</protein>
<proteinExistence type="predicted"/>
<dbReference type="KEGG" id="ccjz:ccrud_07490"/>
<dbReference type="AlphaFoldDB" id="A0A172QTP2"/>
<dbReference type="EMBL" id="CP015622">
    <property type="protein sequence ID" value="ANE04062.1"/>
    <property type="molecule type" value="Genomic_DNA"/>
</dbReference>
<keyword evidence="3" id="KW-1185">Reference proteome</keyword>
<dbReference type="OrthoDB" id="4412029at2"/>
<gene>
    <name evidence="2" type="ORF">ccrud_07490</name>
</gene>
<sequence length="168" mass="18033">MIPENIDLKQLASELGDDAVSMGEHTGSQFPTLEHDLINAVSTAESSDFGSLGIVVLDDTPVVTSDLRDIAQELLMQSDLDSVIVRAPLSGAVVSDVHSRAALESGQHDMLGTTDYVLGTELLVQGVTDSWVTNIEWVQVLIWALVFLLAVVGVAAVSVRRKAVFFNE</sequence>
<dbReference type="RefSeq" id="WP_066565766.1">
    <property type="nucleotide sequence ID" value="NZ_CP015622.1"/>
</dbReference>
<dbReference type="Proteomes" id="UP000076929">
    <property type="component" value="Chromosome"/>
</dbReference>
<keyword evidence="1" id="KW-1133">Transmembrane helix</keyword>
<dbReference type="Pfam" id="PF20381">
    <property type="entry name" value="Rv1476"/>
    <property type="match status" value="1"/>
</dbReference>